<keyword evidence="3" id="KW-1185">Reference proteome</keyword>
<feature type="region of interest" description="Disordered" evidence="1">
    <location>
        <begin position="77"/>
        <end position="100"/>
    </location>
</feature>
<name>A0A836KI62_9TRYP</name>
<evidence type="ECO:0000313" key="2">
    <source>
        <dbReference type="EMBL" id="KAG5471605.1"/>
    </source>
</evidence>
<dbReference type="Proteomes" id="UP000674143">
    <property type="component" value="Chromosome 31"/>
</dbReference>
<dbReference type="EMBL" id="JAFHLR010000031">
    <property type="protein sequence ID" value="KAG5471605.1"/>
    <property type="molecule type" value="Genomic_DNA"/>
</dbReference>
<reference evidence="2 3" key="1">
    <citation type="submission" date="2021-02" db="EMBL/GenBank/DDBJ databases">
        <title>Leishmania (Mundinia) orientalis Genome sequencing and assembly.</title>
        <authorList>
            <person name="Almutairi H."/>
            <person name="Gatherer D."/>
        </authorList>
    </citation>
    <scope>NUCLEOTIDE SEQUENCE [LARGE SCALE GENOMIC DNA]</scope>
    <source>
        <strain evidence="2">LSCM4</strain>
    </source>
</reference>
<dbReference type="RefSeq" id="XP_067060722.1">
    <property type="nucleotide sequence ID" value="XM_067205170.1"/>
</dbReference>
<gene>
    <name evidence="2" type="ORF">LSCM4_03154</name>
</gene>
<dbReference type="GeneID" id="92359104"/>
<dbReference type="AlphaFoldDB" id="A0A836KI62"/>
<accession>A0A836KI62</accession>
<proteinExistence type="predicted"/>
<dbReference type="KEGG" id="loi:92359104"/>
<protein>
    <submittedName>
        <fullName evidence="2">Uncharacterized protein</fullName>
    </submittedName>
</protein>
<organism evidence="2 3">
    <name type="scientific">Leishmania orientalis</name>
    <dbReference type="NCBI Taxonomy" id="2249476"/>
    <lineage>
        <taxon>Eukaryota</taxon>
        <taxon>Discoba</taxon>
        <taxon>Euglenozoa</taxon>
        <taxon>Kinetoplastea</taxon>
        <taxon>Metakinetoplastina</taxon>
        <taxon>Trypanosomatida</taxon>
        <taxon>Trypanosomatidae</taxon>
        <taxon>Leishmaniinae</taxon>
        <taxon>Leishmania</taxon>
    </lineage>
</organism>
<sequence>MESSASQLHSHSGATAALRERPTLELISHTSEGSCLTLNDNYDMWDAMWCPNLFGGFDTSLTSITTPHVRVARLSQRKLQSKEQQSHTVTAPSSLSEETLSETDLEMVLWHRPPRQAVIAPRAATGFEPTIPGAKVAHSSNGGNAGVEEVSSKKGSRG</sequence>
<feature type="region of interest" description="Disordered" evidence="1">
    <location>
        <begin position="130"/>
        <end position="158"/>
    </location>
</feature>
<comment type="caution">
    <text evidence="2">The sequence shown here is derived from an EMBL/GenBank/DDBJ whole genome shotgun (WGS) entry which is preliminary data.</text>
</comment>
<evidence type="ECO:0000313" key="3">
    <source>
        <dbReference type="Proteomes" id="UP000674143"/>
    </source>
</evidence>
<evidence type="ECO:0000256" key="1">
    <source>
        <dbReference type="SAM" id="MobiDB-lite"/>
    </source>
</evidence>